<sequence length="435" mass="47287">MLKRIVTIACGVVLGLSLALGAARLAFAWGLFPNRELEKSTSYLRDVLELVNDNYVDEKKAALPELTKAALHGVVETLDPHSEFMESRAYQQLEEDMSSQFGGIGVQVELRKSRVVIVAPIAGTPSDRAGIRRGDEIVRIDGAALEDPTMDKVVEKLRGKPKSRVTVGLLRPTEKREYEVTLVRELIKTESVRDAQVLAGGVGYVQITQFTERTAEEFINVLNKFSEQGVSSLVIDLRNNPGGLLDAAVEVAEPFFKKGDLIVYTQGRGAKSRDEYRAEASEPPINVPIAVLINSGSASAAEIVAGALKDTGKAVIVGERSFGKGSVQSIFKLKNGEGMRLTTARYYTPSGVTIHEKGIEPQVEVVMSPEEDENVRLQRDRPDMNDPAQFKERFGMEPVTDRQLQAAVDVLRGVTVLGTRGATMPPANAGAGKAK</sequence>
<dbReference type="EMBL" id="CP023344">
    <property type="protein sequence ID" value="ATC62573.1"/>
    <property type="molecule type" value="Genomic_DNA"/>
</dbReference>
<keyword evidence="8" id="KW-1185">Reference proteome</keyword>
<dbReference type="SUPFAM" id="SSF50156">
    <property type="entry name" value="PDZ domain-like"/>
    <property type="match status" value="1"/>
</dbReference>
<dbReference type="Pfam" id="PF03572">
    <property type="entry name" value="Peptidase_S41"/>
    <property type="match status" value="1"/>
</dbReference>
<comment type="similarity">
    <text evidence="1 5">Belongs to the peptidase S41A family.</text>
</comment>
<keyword evidence="4 5" id="KW-0720">Serine protease</keyword>
<dbReference type="RefSeq" id="WP_096054208.1">
    <property type="nucleotide sequence ID" value="NZ_CP023344.1"/>
</dbReference>
<dbReference type="NCBIfam" id="TIGR00225">
    <property type="entry name" value="prc"/>
    <property type="match status" value="1"/>
</dbReference>
<dbReference type="PANTHER" id="PTHR32060">
    <property type="entry name" value="TAIL-SPECIFIC PROTEASE"/>
    <property type="match status" value="1"/>
</dbReference>
<evidence type="ECO:0000256" key="3">
    <source>
        <dbReference type="ARBA" id="ARBA00022801"/>
    </source>
</evidence>
<dbReference type="GO" id="GO:0007165">
    <property type="term" value="P:signal transduction"/>
    <property type="evidence" value="ECO:0007669"/>
    <property type="project" value="TreeGrafter"/>
</dbReference>
<dbReference type="InterPro" id="IPR029045">
    <property type="entry name" value="ClpP/crotonase-like_dom_sf"/>
</dbReference>
<dbReference type="Gene3D" id="2.30.42.10">
    <property type="match status" value="1"/>
</dbReference>
<dbReference type="FunFam" id="3.90.226.10:FF:000029">
    <property type="entry name" value="Peptidase, S41 family"/>
    <property type="match status" value="1"/>
</dbReference>
<dbReference type="CDD" id="cd07560">
    <property type="entry name" value="Peptidase_S41_CPP"/>
    <property type="match status" value="1"/>
</dbReference>
<evidence type="ECO:0000256" key="2">
    <source>
        <dbReference type="ARBA" id="ARBA00022670"/>
    </source>
</evidence>
<keyword evidence="3 5" id="KW-0378">Hydrolase</keyword>
<evidence type="ECO:0000256" key="1">
    <source>
        <dbReference type="ARBA" id="ARBA00009179"/>
    </source>
</evidence>
<dbReference type="GO" id="GO:0008236">
    <property type="term" value="F:serine-type peptidase activity"/>
    <property type="evidence" value="ECO:0007669"/>
    <property type="project" value="UniProtKB-KW"/>
</dbReference>
<evidence type="ECO:0000313" key="8">
    <source>
        <dbReference type="Proteomes" id="UP000217265"/>
    </source>
</evidence>
<organism evidence="7 8">
    <name type="scientific">Nibricoccus aquaticus</name>
    <dbReference type="NCBI Taxonomy" id="2576891"/>
    <lineage>
        <taxon>Bacteria</taxon>
        <taxon>Pseudomonadati</taxon>
        <taxon>Verrucomicrobiota</taxon>
        <taxon>Opitutia</taxon>
        <taxon>Opitutales</taxon>
        <taxon>Opitutaceae</taxon>
        <taxon>Nibricoccus</taxon>
    </lineage>
</organism>
<dbReference type="GO" id="GO:0030288">
    <property type="term" value="C:outer membrane-bounded periplasmic space"/>
    <property type="evidence" value="ECO:0007669"/>
    <property type="project" value="TreeGrafter"/>
</dbReference>
<dbReference type="SMART" id="SM00245">
    <property type="entry name" value="TSPc"/>
    <property type="match status" value="1"/>
</dbReference>
<keyword evidence="2 5" id="KW-0645">Protease</keyword>
<dbReference type="Proteomes" id="UP000217265">
    <property type="component" value="Chromosome"/>
</dbReference>
<dbReference type="SUPFAM" id="SSF52096">
    <property type="entry name" value="ClpP/crotonase"/>
    <property type="match status" value="1"/>
</dbReference>
<dbReference type="AlphaFoldDB" id="A0A290Q2C7"/>
<dbReference type="PANTHER" id="PTHR32060:SF30">
    <property type="entry name" value="CARBOXY-TERMINAL PROCESSING PROTEASE CTPA"/>
    <property type="match status" value="1"/>
</dbReference>
<dbReference type="InterPro" id="IPR001478">
    <property type="entry name" value="PDZ"/>
</dbReference>
<evidence type="ECO:0000259" key="6">
    <source>
        <dbReference type="PROSITE" id="PS50106"/>
    </source>
</evidence>
<dbReference type="InterPro" id="IPR036034">
    <property type="entry name" value="PDZ_sf"/>
</dbReference>
<dbReference type="Gene3D" id="3.90.226.10">
    <property type="entry name" value="2-enoyl-CoA Hydratase, Chain A, domain 1"/>
    <property type="match status" value="1"/>
</dbReference>
<feature type="domain" description="PDZ" evidence="6">
    <location>
        <begin position="90"/>
        <end position="158"/>
    </location>
</feature>
<dbReference type="InterPro" id="IPR005151">
    <property type="entry name" value="Tail-specific_protease"/>
</dbReference>
<protein>
    <submittedName>
        <fullName evidence="7">Peptidase S41</fullName>
    </submittedName>
</protein>
<dbReference type="Gene3D" id="3.30.750.44">
    <property type="match status" value="1"/>
</dbReference>
<dbReference type="GO" id="GO:0004175">
    <property type="term" value="F:endopeptidase activity"/>
    <property type="evidence" value="ECO:0007669"/>
    <property type="project" value="TreeGrafter"/>
</dbReference>
<dbReference type="OrthoDB" id="9812068at2"/>
<accession>A0A290Q2C7</accession>
<name>A0A290Q2C7_9BACT</name>
<evidence type="ECO:0000313" key="7">
    <source>
        <dbReference type="EMBL" id="ATC62573.1"/>
    </source>
</evidence>
<proteinExistence type="inferred from homology"/>
<dbReference type="Pfam" id="PF13180">
    <property type="entry name" value="PDZ_2"/>
    <property type="match status" value="1"/>
</dbReference>
<dbReference type="FunFam" id="2.30.42.10:FF:000063">
    <property type="entry name" value="Peptidase, S41 family"/>
    <property type="match status" value="1"/>
</dbReference>
<dbReference type="SMART" id="SM00228">
    <property type="entry name" value="PDZ"/>
    <property type="match status" value="1"/>
</dbReference>
<reference evidence="7 8" key="1">
    <citation type="submission" date="2017-09" db="EMBL/GenBank/DDBJ databases">
        <title>Complete genome sequence of Verrucomicrobial strain HZ-65, isolated from freshwater.</title>
        <authorList>
            <person name="Choi A."/>
        </authorList>
    </citation>
    <scope>NUCLEOTIDE SEQUENCE [LARGE SCALE GENOMIC DNA]</scope>
    <source>
        <strain evidence="7 8">HZ-65</strain>
    </source>
</reference>
<gene>
    <name evidence="7" type="ORF">CMV30_00490</name>
</gene>
<dbReference type="PROSITE" id="PS50106">
    <property type="entry name" value="PDZ"/>
    <property type="match status" value="1"/>
</dbReference>
<evidence type="ECO:0000256" key="5">
    <source>
        <dbReference type="RuleBase" id="RU004404"/>
    </source>
</evidence>
<dbReference type="KEGG" id="vbh:CMV30_00490"/>
<dbReference type="CDD" id="cd06782">
    <property type="entry name" value="cpPDZ_CPP-like"/>
    <property type="match status" value="1"/>
</dbReference>
<dbReference type="InterPro" id="IPR004447">
    <property type="entry name" value="Peptidase_S41A"/>
</dbReference>
<evidence type="ECO:0000256" key="4">
    <source>
        <dbReference type="ARBA" id="ARBA00022825"/>
    </source>
</evidence>
<dbReference type="GO" id="GO:0006508">
    <property type="term" value="P:proteolysis"/>
    <property type="evidence" value="ECO:0007669"/>
    <property type="project" value="UniProtKB-KW"/>
</dbReference>